<comment type="caution">
    <text evidence="5">The sequence shown here is derived from an EMBL/GenBank/DDBJ whole genome shotgun (WGS) entry which is preliminary data.</text>
</comment>
<dbReference type="Gene3D" id="1.20.1420.20">
    <property type="entry name" value="M75 peptidase, HXXE motif"/>
    <property type="match status" value="1"/>
</dbReference>
<sequence>MNNTQTIQSISKSFRTGAIASLLLLSSSCNKVASTNNTSQAVSPDTTTLVVSNFADQVVIPTYQQLVQEAGELSQAVNQFVENPTAETLKAAQNAWVATRAPWEQSEAFAFGPAESLGYDGDLDDWPVNETDVIAVINSQDEITLESVKKLQTTQKGFHTIEYLLFGLDSQKTAQNFSKRELKLLQNLTLAFNESATNLTKSWAEGVNGNPAYREVLATAGTNSNPAYPTPQAAVEEILQGMLGCLDEVANEKIGKPLETKNHLTFESRFSQNSLSDFKNNLKSVENAYLGQISGTGTQSNSISSLVAQKNPELDQKIKQELKAALEAINGVPAPIESTIKSPDVTAKLTSAKTAILTLFSTIETQLITLLKTTYSNPK</sequence>
<dbReference type="CDD" id="cd14658">
    <property type="entry name" value="Imelysin-like_IrpA"/>
    <property type="match status" value="1"/>
</dbReference>
<reference evidence="5 6" key="1">
    <citation type="submission" date="2020-10" db="EMBL/GenBank/DDBJ databases">
        <authorList>
            <person name="Castelo-Branco R."/>
            <person name="Eusebio N."/>
            <person name="Adriana R."/>
            <person name="Vieira A."/>
            <person name="Brugerolle De Fraissinette N."/>
            <person name="Rezende De Castro R."/>
            <person name="Schneider M.P."/>
            <person name="Vasconcelos V."/>
            <person name="Leao P.N."/>
        </authorList>
    </citation>
    <scope>NUCLEOTIDE SEQUENCE [LARGE SCALE GENOMIC DNA]</scope>
    <source>
        <strain evidence="5 6">LEGE 06226</strain>
    </source>
</reference>
<feature type="signal peptide" evidence="3">
    <location>
        <begin position="1"/>
        <end position="33"/>
    </location>
</feature>
<evidence type="ECO:0000256" key="2">
    <source>
        <dbReference type="ARBA" id="ARBA00022729"/>
    </source>
</evidence>
<evidence type="ECO:0000259" key="4">
    <source>
        <dbReference type="Pfam" id="PF09375"/>
    </source>
</evidence>
<proteinExistence type="predicted"/>
<keyword evidence="6" id="KW-1185">Reference proteome</keyword>
<dbReference type="Pfam" id="PF09375">
    <property type="entry name" value="Peptidase_M75"/>
    <property type="match status" value="1"/>
</dbReference>
<dbReference type="InterPro" id="IPR038352">
    <property type="entry name" value="Imelysin_sf"/>
</dbReference>
<feature type="chain" id="PRO_5046504397" evidence="3">
    <location>
        <begin position="34"/>
        <end position="379"/>
    </location>
</feature>
<comment type="subcellular location">
    <subcellularLocation>
        <location evidence="1">Cell envelope</location>
    </subcellularLocation>
</comment>
<dbReference type="Proteomes" id="UP000640725">
    <property type="component" value="Unassembled WGS sequence"/>
</dbReference>
<evidence type="ECO:0000256" key="3">
    <source>
        <dbReference type="SAM" id="SignalP"/>
    </source>
</evidence>
<evidence type="ECO:0000313" key="5">
    <source>
        <dbReference type="EMBL" id="MBE9145794.1"/>
    </source>
</evidence>
<dbReference type="InterPro" id="IPR034982">
    <property type="entry name" value="Imelysin-like_IrpA"/>
</dbReference>
<evidence type="ECO:0000256" key="1">
    <source>
        <dbReference type="ARBA" id="ARBA00004196"/>
    </source>
</evidence>
<dbReference type="RefSeq" id="WP_193871195.1">
    <property type="nucleotide sequence ID" value="NZ_JADEWU010000069.1"/>
</dbReference>
<feature type="domain" description="Imelysin-like" evidence="4">
    <location>
        <begin position="60"/>
        <end position="361"/>
    </location>
</feature>
<accession>A0ABR9UH51</accession>
<organism evidence="5 6">
    <name type="scientific">Planktothrix mougeotii LEGE 06226</name>
    <dbReference type="NCBI Taxonomy" id="1828728"/>
    <lineage>
        <taxon>Bacteria</taxon>
        <taxon>Bacillati</taxon>
        <taxon>Cyanobacteriota</taxon>
        <taxon>Cyanophyceae</taxon>
        <taxon>Oscillatoriophycideae</taxon>
        <taxon>Oscillatoriales</taxon>
        <taxon>Microcoleaceae</taxon>
        <taxon>Planktothrix</taxon>
    </lineage>
</organism>
<keyword evidence="2 3" id="KW-0732">Signal</keyword>
<dbReference type="EMBL" id="JADEWU010000069">
    <property type="protein sequence ID" value="MBE9145794.1"/>
    <property type="molecule type" value="Genomic_DNA"/>
</dbReference>
<gene>
    <name evidence="5" type="ORF">IQ236_21625</name>
</gene>
<protein>
    <submittedName>
        <fullName evidence="5">Peptidase M75</fullName>
    </submittedName>
</protein>
<name>A0ABR9UH51_9CYAN</name>
<evidence type="ECO:0000313" key="6">
    <source>
        <dbReference type="Proteomes" id="UP000640725"/>
    </source>
</evidence>
<dbReference type="InterPro" id="IPR018976">
    <property type="entry name" value="Imelysin-like"/>
</dbReference>